<reference evidence="2 3" key="1">
    <citation type="journal article" date="2017" name="Int. J. Syst. Evol. Microbiol.">
        <title>Desulfovibrio senegalensis sp. nov., a mesophilic sulfate reducer isolated from marine sediment.</title>
        <authorList>
            <person name="Thioye A."/>
            <person name="Gam Z.B.A."/>
            <person name="Mbengue M."/>
            <person name="Cayol J.L."/>
            <person name="Joseph-Bartoli M."/>
            <person name="Toure-Kane C."/>
            <person name="Labat M."/>
        </authorList>
    </citation>
    <scope>NUCLEOTIDE SEQUENCE [LARGE SCALE GENOMIC DNA]</scope>
    <source>
        <strain evidence="2 3">DSM 101509</strain>
    </source>
</reference>
<dbReference type="EMBL" id="WAIE01000001">
    <property type="protein sequence ID" value="KAB1443637.1"/>
    <property type="molecule type" value="Genomic_DNA"/>
</dbReference>
<dbReference type="RefSeq" id="WP_151150010.1">
    <property type="nucleotide sequence ID" value="NZ_WAIE01000001.1"/>
</dbReference>
<sequence>MQTALMNIAAGLQEFFSQPQWRLWPFGPGYGDTLLPSLARLLFAAAILGAIMLFLRILFGPGGIWRDKELEAEAEAERKQELAELEQEFSDGKISELEYKRRKKALR</sequence>
<dbReference type="Proteomes" id="UP000438699">
    <property type="component" value="Unassembled WGS sequence"/>
</dbReference>
<organism evidence="2 3">
    <name type="scientific">Pseudodesulfovibrio senegalensis</name>
    <dbReference type="NCBI Taxonomy" id="1721087"/>
    <lineage>
        <taxon>Bacteria</taxon>
        <taxon>Pseudomonadati</taxon>
        <taxon>Thermodesulfobacteriota</taxon>
        <taxon>Desulfovibrionia</taxon>
        <taxon>Desulfovibrionales</taxon>
        <taxon>Desulfovibrionaceae</taxon>
    </lineage>
</organism>
<protein>
    <submittedName>
        <fullName evidence="2">SHOCT domain-containing protein</fullName>
    </submittedName>
</protein>
<gene>
    <name evidence="2" type="ORF">F8A88_05200</name>
</gene>
<proteinExistence type="predicted"/>
<evidence type="ECO:0000313" key="3">
    <source>
        <dbReference type="Proteomes" id="UP000438699"/>
    </source>
</evidence>
<keyword evidence="3" id="KW-1185">Reference proteome</keyword>
<evidence type="ECO:0000313" key="2">
    <source>
        <dbReference type="EMBL" id="KAB1443637.1"/>
    </source>
</evidence>
<keyword evidence="1" id="KW-0812">Transmembrane</keyword>
<comment type="caution">
    <text evidence="2">The sequence shown here is derived from an EMBL/GenBank/DDBJ whole genome shotgun (WGS) entry which is preliminary data.</text>
</comment>
<name>A0A6N6NA65_9BACT</name>
<accession>A0A6N6NA65</accession>
<feature type="transmembrane region" description="Helical" evidence="1">
    <location>
        <begin position="41"/>
        <end position="59"/>
    </location>
</feature>
<keyword evidence="1" id="KW-1133">Transmembrane helix</keyword>
<dbReference type="OrthoDB" id="5471551at2"/>
<keyword evidence="1" id="KW-0472">Membrane</keyword>
<evidence type="ECO:0000256" key="1">
    <source>
        <dbReference type="SAM" id="Phobius"/>
    </source>
</evidence>
<dbReference type="AlphaFoldDB" id="A0A6N6NA65"/>